<feature type="domain" description="YjeF N-terminal" evidence="6">
    <location>
        <begin position="285"/>
        <end position="488"/>
    </location>
</feature>
<reference evidence="9" key="1">
    <citation type="submission" date="2025-08" db="UniProtKB">
        <authorList>
            <consortium name="RefSeq"/>
        </authorList>
    </citation>
    <scope>IDENTIFICATION</scope>
    <source>
        <tissue evidence="9">Gonads</tissue>
    </source>
</reference>
<dbReference type="RefSeq" id="XP_013420131.1">
    <property type="nucleotide sequence ID" value="XM_013564677.2"/>
</dbReference>
<dbReference type="Gene3D" id="3.40.50.10260">
    <property type="entry name" value="YjeF N-terminal domain"/>
    <property type="match status" value="1"/>
</dbReference>
<dbReference type="InterPro" id="IPR025762">
    <property type="entry name" value="DFDF"/>
</dbReference>
<dbReference type="Proteomes" id="UP000085678">
    <property type="component" value="Unplaced"/>
</dbReference>
<dbReference type="OMA" id="NHQWPKI"/>
<dbReference type="InParanoid" id="A0A1S3KCZ9"/>
<dbReference type="GO" id="GO:0031087">
    <property type="term" value="P:deadenylation-independent decapping of nuclear-transcribed mRNA"/>
    <property type="evidence" value="ECO:0007669"/>
    <property type="project" value="InterPro"/>
</dbReference>
<evidence type="ECO:0000313" key="9">
    <source>
        <dbReference type="RefSeq" id="XP_013420131.1"/>
    </source>
</evidence>
<dbReference type="Pfam" id="PF03853">
    <property type="entry name" value="YjeF_N"/>
    <property type="match status" value="1"/>
</dbReference>
<evidence type="ECO:0000259" key="6">
    <source>
        <dbReference type="PROSITE" id="PS51385"/>
    </source>
</evidence>
<dbReference type="SUPFAM" id="SSF64153">
    <property type="entry name" value="YjeF N-terminal domain-like"/>
    <property type="match status" value="1"/>
</dbReference>
<dbReference type="FunCoup" id="A0A1S3KCZ9">
    <property type="interactions" value="1598"/>
</dbReference>
<feature type="region of interest" description="Disordered" evidence="5">
    <location>
        <begin position="82"/>
        <end position="194"/>
    </location>
</feature>
<evidence type="ECO:0000313" key="8">
    <source>
        <dbReference type="Proteomes" id="UP000085678"/>
    </source>
</evidence>
<dbReference type="GO" id="GO:0000932">
    <property type="term" value="C:P-body"/>
    <property type="evidence" value="ECO:0007669"/>
    <property type="project" value="UniProtKB-SubCell"/>
</dbReference>
<dbReference type="PROSITE" id="PS51385">
    <property type="entry name" value="YJEF_N"/>
    <property type="match status" value="1"/>
</dbReference>
<dbReference type="OrthoDB" id="10030313at2759"/>
<dbReference type="InterPro" id="IPR034107">
    <property type="entry name" value="Lsm16_N"/>
</dbReference>
<name>A0A1S3KCZ9_LINAN</name>
<comment type="similarity">
    <text evidence="2">Belongs to the EDC3 family.</text>
</comment>
<evidence type="ECO:0000256" key="1">
    <source>
        <dbReference type="ARBA" id="ARBA00004201"/>
    </source>
</evidence>
<feature type="compositionally biased region" description="Basic and acidic residues" evidence="5">
    <location>
        <begin position="178"/>
        <end position="192"/>
    </location>
</feature>
<dbReference type="GO" id="GO:0003729">
    <property type="term" value="F:mRNA binding"/>
    <property type="evidence" value="ECO:0007669"/>
    <property type="project" value="InterPro"/>
</dbReference>
<comment type="subcellular location">
    <subcellularLocation>
        <location evidence="1">Cytoplasm</location>
        <location evidence="1">P-body</location>
    </subcellularLocation>
</comment>
<evidence type="ECO:0000256" key="2">
    <source>
        <dbReference type="ARBA" id="ARBA00006610"/>
    </source>
</evidence>
<dbReference type="Pfam" id="PF12701">
    <property type="entry name" value="LSM14"/>
    <property type="match status" value="1"/>
</dbReference>
<evidence type="ECO:0000259" key="7">
    <source>
        <dbReference type="PROSITE" id="PS51512"/>
    </source>
</evidence>
<dbReference type="Pfam" id="PF09532">
    <property type="entry name" value="FDF"/>
    <property type="match status" value="1"/>
</dbReference>
<protein>
    <recommendedName>
        <fullName evidence="3">Enhancer of mRNA-decapping protein 3</fullName>
    </recommendedName>
</protein>
<proteinExistence type="inferred from homology"/>
<feature type="domain" description="DFDF" evidence="7">
    <location>
        <begin position="192"/>
        <end position="228"/>
    </location>
</feature>
<dbReference type="InterPro" id="IPR004443">
    <property type="entry name" value="YjeF_N_dom"/>
</dbReference>
<dbReference type="InterPro" id="IPR019050">
    <property type="entry name" value="FDF_dom"/>
</dbReference>
<dbReference type="PANTHER" id="PTHR13612:SF0">
    <property type="entry name" value="ENHANCER OF MRNA-DECAPPING PROTEIN 3"/>
    <property type="match status" value="1"/>
</dbReference>
<evidence type="ECO:0000256" key="4">
    <source>
        <dbReference type="ARBA" id="ARBA00022490"/>
    </source>
</evidence>
<evidence type="ECO:0000256" key="3">
    <source>
        <dbReference type="ARBA" id="ARBA00015797"/>
    </source>
</evidence>
<feature type="compositionally biased region" description="Polar residues" evidence="5">
    <location>
        <begin position="138"/>
        <end position="147"/>
    </location>
</feature>
<sequence>MSEDWIGCVVSVDCGDTLGTYQGQVSLVNREDQSITLIKVFRNGMLCEVPTVTLSAIDIQDLKILKTSTEAEELPAIRHKVKNGHVTPPNAADAGEGYLDTTPLKPKASNDPGRRNGRSNGYQGVNGQGVNGFPNGNDQYNYSVSSTREADSFRKRSGSASDTKTNSGRGGRGRSTPKKIEGRRRNTPREECFSAPSQSFLGEFDFEKNLALFDKQAVFEEIESSSYPAEMQIAAQKQPPKYRCDENVLQSGPVELRQIKIKSSASSGMDKDYVTDAGLVVPCIPQDLRNKLFEKAEKAGFKTERLLEVVGRSACEMVLQLLGGAHRLNPRNAHQRPTVVVLCGPHMQGAQGVSCARQLANHNVNVILFVPNFLKMLNWLAEEIALFELTSGKKTSDPSGLPTFPVDIIINCLDNGENKHLRSQPWYTTIVNWTNQSKAPVMAMDPPADGGSDIQNKWSMCLGLPLNLPDNCGQIYLCDLGLPKAIFKQLGITYQSPFGHKFVIPLHVKASS</sequence>
<dbReference type="STRING" id="7574.A0A1S3KCZ9"/>
<keyword evidence="4" id="KW-0963">Cytoplasm</keyword>
<keyword evidence="8" id="KW-1185">Reference proteome</keyword>
<dbReference type="PANTHER" id="PTHR13612">
    <property type="entry name" value="ENHANCER OF MRNA-DECAPPING PROTEIN 3"/>
    <property type="match status" value="1"/>
</dbReference>
<dbReference type="Gene3D" id="2.30.30.100">
    <property type="match status" value="1"/>
</dbReference>
<dbReference type="GO" id="GO:0033962">
    <property type="term" value="P:P-body assembly"/>
    <property type="evidence" value="ECO:0007669"/>
    <property type="project" value="TreeGrafter"/>
</dbReference>
<feature type="compositionally biased region" description="Polar residues" evidence="5">
    <location>
        <begin position="158"/>
        <end position="167"/>
    </location>
</feature>
<accession>A0A1S3KCZ9</accession>
<dbReference type="CDD" id="cd01737">
    <property type="entry name" value="LSm16_N"/>
    <property type="match status" value="1"/>
</dbReference>
<gene>
    <name evidence="9" type="primary">LOC106180647</name>
</gene>
<dbReference type="FunFam" id="2.30.30.100:FF:000026">
    <property type="entry name" value="Enhancer of mRNA-decapping protein 3"/>
    <property type="match status" value="1"/>
</dbReference>
<dbReference type="SMART" id="SM01199">
    <property type="entry name" value="FDF"/>
    <property type="match status" value="1"/>
</dbReference>
<evidence type="ECO:0000256" key="5">
    <source>
        <dbReference type="SAM" id="MobiDB-lite"/>
    </source>
</evidence>
<dbReference type="AlphaFoldDB" id="A0A1S3KCZ9"/>
<dbReference type="PROSITE" id="PS51512">
    <property type="entry name" value="DFDF"/>
    <property type="match status" value="1"/>
</dbReference>
<dbReference type="InterPro" id="IPR025609">
    <property type="entry name" value="Lsm14-like_N"/>
</dbReference>
<dbReference type="GeneID" id="106180647"/>
<dbReference type="InterPro" id="IPR036652">
    <property type="entry name" value="YjeF_N_dom_sf"/>
</dbReference>
<dbReference type="KEGG" id="lak:106180647"/>
<organism evidence="8 9">
    <name type="scientific">Lingula anatina</name>
    <name type="common">Brachiopod</name>
    <name type="synonym">Lingula unguis</name>
    <dbReference type="NCBI Taxonomy" id="7574"/>
    <lineage>
        <taxon>Eukaryota</taxon>
        <taxon>Metazoa</taxon>
        <taxon>Spiralia</taxon>
        <taxon>Lophotrochozoa</taxon>
        <taxon>Brachiopoda</taxon>
        <taxon>Linguliformea</taxon>
        <taxon>Lingulata</taxon>
        <taxon>Lingulida</taxon>
        <taxon>Linguloidea</taxon>
        <taxon>Lingulidae</taxon>
        <taxon>Lingula</taxon>
    </lineage>
</organism>
<dbReference type="SMART" id="SM01271">
    <property type="entry name" value="LSM14"/>
    <property type="match status" value="1"/>
</dbReference>